<accession>A0A2T6C9P1</accession>
<protein>
    <submittedName>
        <fullName evidence="9">Type II secretion system protein F (GspF)</fullName>
    </submittedName>
</protein>
<comment type="similarity">
    <text evidence="2">Belongs to the GSP F family.</text>
</comment>
<organism evidence="9 10">
    <name type="scientific">Melghirimyces profundicolus</name>
    <dbReference type="NCBI Taxonomy" id="1242148"/>
    <lineage>
        <taxon>Bacteria</taxon>
        <taxon>Bacillati</taxon>
        <taxon>Bacillota</taxon>
        <taxon>Bacilli</taxon>
        <taxon>Bacillales</taxon>
        <taxon>Thermoactinomycetaceae</taxon>
        <taxon>Melghirimyces</taxon>
    </lineage>
</organism>
<feature type="transmembrane region" description="Helical" evidence="7">
    <location>
        <begin position="155"/>
        <end position="184"/>
    </location>
</feature>
<dbReference type="PANTHER" id="PTHR30012:SF0">
    <property type="entry name" value="TYPE II SECRETION SYSTEM PROTEIN F-RELATED"/>
    <property type="match status" value="1"/>
</dbReference>
<dbReference type="PANTHER" id="PTHR30012">
    <property type="entry name" value="GENERAL SECRETION PATHWAY PROTEIN"/>
    <property type="match status" value="1"/>
</dbReference>
<evidence type="ECO:0000256" key="6">
    <source>
        <dbReference type="ARBA" id="ARBA00023136"/>
    </source>
</evidence>
<evidence type="ECO:0000256" key="2">
    <source>
        <dbReference type="ARBA" id="ARBA00005745"/>
    </source>
</evidence>
<name>A0A2T6C9P1_9BACL</name>
<dbReference type="Gene3D" id="1.20.81.30">
    <property type="entry name" value="Type II secretion system (T2SS), domain F"/>
    <property type="match status" value="2"/>
</dbReference>
<feature type="transmembrane region" description="Helical" evidence="7">
    <location>
        <begin position="112"/>
        <end position="135"/>
    </location>
</feature>
<evidence type="ECO:0000256" key="7">
    <source>
        <dbReference type="SAM" id="Phobius"/>
    </source>
</evidence>
<evidence type="ECO:0000313" key="10">
    <source>
        <dbReference type="Proteomes" id="UP000244240"/>
    </source>
</evidence>
<dbReference type="InterPro" id="IPR018076">
    <property type="entry name" value="T2SS_GspF_dom"/>
</dbReference>
<dbReference type="RefSeq" id="WP_170109427.1">
    <property type="nucleotide sequence ID" value="NZ_QBKR01000001.1"/>
</dbReference>
<feature type="transmembrane region" description="Helical" evidence="7">
    <location>
        <begin position="321"/>
        <end position="342"/>
    </location>
</feature>
<keyword evidence="10" id="KW-1185">Reference proteome</keyword>
<dbReference type="EMBL" id="QBKR01000001">
    <property type="protein sequence ID" value="PTX65022.1"/>
    <property type="molecule type" value="Genomic_DNA"/>
</dbReference>
<dbReference type="InterPro" id="IPR003004">
    <property type="entry name" value="GspF/PilC"/>
</dbReference>
<dbReference type="Pfam" id="PF00482">
    <property type="entry name" value="T2SSF"/>
    <property type="match status" value="2"/>
</dbReference>
<sequence>MTDGWKKRWSAERLAGFSQYLSHLLEAGLPLMPSIRLLSEQQVIREEEGRRIQTRLDQGHSFSVSLQKEGLPPLFVSLIRAAEEYGDYVFGLQQCETYYREKGRLARELTRALTYPVVVLILVLLAFLFLMITVVPRFAELYETMGLTLPLYTRVFISLHASMRTVSFGVGAVFALGLLFFIIIRRLPAETRERWTSPLYGLPVIRGYFALRFTHYLSIQLGSLLRSGLPLLKAVEVVETLTPWRPLREGIRRLKRGLLRGESLHHALEREGDLFLPSLHRLVALGEESGSLDCSLLGLAKSSEMMIKERLDRLTRGIEPVLIFLIGVVMAATVLALFLPMLQLVKAI</sequence>
<evidence type="ECO:0000256" key="4">
    <source>
        <dbReference type="ARBA" id="ARBA00022692"/>
    </source>
</evidence>
<evidence type="ECO:0000313" key="9">
    <source>
        <dbReference type="EMBL" id="PTX65022.1"/>
    </source>
</evidence>
<dbReference type="GO" id="GO:0005886">
    <property type="term" value="C:plasma membrane"/>
    <property type="evidence" value="ECO:0007669"/>
    <property type="project" value="UniProtKB-SubCell"/>
</dbReference>
<proteinExistence type="inferred from homology"/>
<evidence type="ECO:0000256" key="1">
    <source>
        <dbReference type="ARBA" id="ARBA00004651"/>
    </source>
</evidence>
<feature type="domain" description="Type II secretion system protein GspF" evidence="8">
    <location>
        <begin position="17"/>
        <end position="136"/>
    </location>
</feature>
<dbReference type="InterPro" id="IPR042094">
    <property type="entry name" value="T2SS_GspF_sf"/>
</dbReference>
<evidence type="ECO:0000256" key="5">
    <source>
        <dbReference type="ARBA" id="ARBA00022989"/>
    </source>
</evidence>
<evidence type="ECO:0000259" key="8">
    <source>
        <dbReference type="Pfam" id="PF00482"/>
    </source>
</evidence>
<gene>
    <name evidence="9" type="ORF">C8P63_101246</name>
</gene>
<keyword evidence="6 7" id="KW-0472">Membrane</keyword>
<keyword evidence="3" id="KW-1003">Cell membrane</keyword>
<comment type="subcellular location">
    <subcellularLocation>
        <location evidence="1">Cell membrane</location>
        <topology evidence="1">Multi-pass membrane protein</topology>
    </subcellularLocation>
</comment>
<dbReference type="AlphaFoldDB" id="A0A2T6C9P1"/>
<keyword evidence="5 7" id="KW-1133">Transmembrane helix</keyword>
<dbReference type="Proteomes" id="UP000244240">
    <property type="component" value="Unassembled WGS sequence"/>
</dbReference>
<dbReference type="PRINTS" id="PR00812">
    <property type="entry name" value="BCTERIALGSPF"/>
</dbReference>
<feature type="domain" description="Type II secretion system protein GspF" evidence="8">
    <location>
        <begin position="220"/>
        <end position="340"/>
    </location>
</feature>
<keyword evidence="4 7" id="KW-0812">Transmembrane</keyword>
<comment type="caution">
    <text evidence="9">The sequence shown here is derived from an EMBL/GenBank/DDBJ whole genome shotgun (WGS) entry which is preliminary data.</text>
</comment>
<reference evidence="9 10" key="1">
    <citation type="submission" date="2018-04" db="EMBL/GenBank/DDBJ databases">
        <title>Genomic Encyclopedia of Archaeal and Bacterial Type Strains, Phase II (KMG-II): from individual species to whole genera.</title>
        <authorList>
            <person name="Goeker M."/>
        </authorList>
    </citation>
    <scope>NUCLEOTIDE SEQUENCE [LARGE SCALE GENOMIC DNA]</scope>
    <source>
        <strain evidence="9 10">DSM 45787</strain>
    </source>
</reference>
<evidence type="ECO:0000256" key="3">
    <source>
        <dbReference type="ARBA" id="ARBA00022475"/>
    </source>
</evidence>